<organism evidence="2 3">
    <name type="scientific">Thelephora terrestris</name>
    <dbReference type="NCBI Taxonomy" id="56493"/>
    <lineage>
        <taxon>Eukaryota</taxon>
        <taxon>Fungi</taxon>
        <taxon>Dikarya</taxon>
        <taxon>Basidiomycota</taxon>
        <taxon>Agaricomycotina</taxon>
        <taxon>Agaricomycetes</taxon>
        <taxon>Thelephorales</taxon>
        <taxon>Thelephoraceae</taxon>
        <taxon>Thelephora</taxon>
    </lineage>
</organism>
<dbReference type="AlphaFoldDB" id="A0A9P6HID5"/>
<reference evidence="2" key="1">
    <citation type="journal article" date="2020" name="Nat. Commun.">
        <title>Large-scale genome sequencing of mycorrhizal fungi provides insights into the early evolution of symbiotic traits.</title>
        <authorList>
            <person name="Miyauchi S."/>
            <person name="Kiss E."/>
            <person name="Kuo A."/>
            <person name="Drula E."/>
            <person name="Kohler A."/>
            <person name="Sanchez-Garcia M."/>
            <person name="Morin E."/>
            <person name="Andreopoulos B."/>
            <person name="Barry K.W."/>
            <person name="Bonito G."/>
            <person name="Buee M."/>
            <person name="Carver A."/>
            <person name="Chen C."/>
            <person name="Cichocki N."/>
            <person name="Clum A."/>
            <person name="Culley D."/>
            <person name="Crous P.W."/>
            <person name="Fauchery L."/>
            <person name="Girlanda M."/>
            <person name="Hayes R.D."/>
            <person name="Keri Z."/>
            <person name="LaButti K."/>
            <person name="Lipzen A."/>
            <person name="Lombard V."/>
            <person name="Magnuson J."/>
            <person name="Maillard F."/>
            <person name="Murat C."/>
            <person name="Nolan M."/>
            <person name="Ohm R.A."/>
            <person name="Pangilinan J."/>
            <person name="Pereira M.F."/>
            <person name="Perotto S."/>
            <person name="Peter M."/>
            <person name="Pfister S."/>
            <person name="Riley R."/>
            <person name="Sitrit Y."/>
            <person name="Stielow J.B."/>
            <person name="Szollosi G."/>
            <person name="Zifcakova L."/>
            <person name="Stursova M."/>
            <person name="Spatafora J.W."/>
            <person name="Tedersoo L."/>
            <person name="Vaario L.M."/>
            <person name="Yamada A."/>
            <person name="Yan M."/>
            <person name="Wang P."/>
            <person name="Xu J."/>
            <person name="Bruns T."/>
            <person name="Baldrian P."/>
            <person name="Vilgalys R."/>
            <person name="Dunand C."/>
            <person name="Henrissat B."/>
            <person name="Grigoriev I.V."/>
            <person name="Hibbett D."/>
            <person name="Nagy L.G."/>
            <person name="Martin F.M."/>
        </authorList>
    </citation>
    <scope>NUCLEOTIDE SEQUENCE</scope>
    <source>
        <strain evidence="2">UH-Tt-Lm1</strain>
    </source>
</reference>
<evidence type="ECO:0000313" key="2">
    <source>
        <dbReference type="EMBL" id="KAF9786860.1"/>
    </source>
</evidence>
<sequence length="386" mass="42444">MDDGANADRVVDADMSPIGSPDQITTKQLWRGREPHSDEEADDTGDVSDNAKCHNGSPRWLPRSQRGFRKIKPLALDANLPPPFLCSPGYPSMAEGTPSTLSCASGYFDSDDEGLLPPTKVDDNLWFHHYPNQSIYDSSELDGTHVWDLQCNFAALWNEGDDSDASEPLDSSPTGESASLPSKLELGLRQFDSSEPGAFVLDFPEDVGELLDHYTVAAEGGSGVIGWLGRSTPASASEITIELSVHEPEDSQDLPDYAPNILLPRMWESSEDSDEPEPFSHLPYPGSDVTDVPINVSPPPLMLVTDGFPDNTSASHFGLVGIGGEGVSTHVDWLEASWEEIICSPCSEEDLTEWDRWRGRLVEEYDRDLDSRVRAHESVRRGLERF</sequence>
<dbReference type="EMBL" id="WIUZ02000005">
    <property type="protein sequence ID" value="KAF9786860.1"/>
    <property type="molecule type" value="Genomic_DNA"/>
</dbReference>
<accession>A0A9P6HID5</accession>
<evidence type="ECO:0000256" key="1">
    <source>
        <dbReference type="SAM" id="MobiDB-lite"/>
    </source>
</evidence>
<keyword evidence="3" id="KW-1185">Reference proteome</keyword>
<protein>
    <submittedName>
        <fullName evidence="2">Uncharacterized protein</fullName>
    </submittedName>
</protein>
<dbReference type="Proteomes" id="UP000736335">
    <property type="component" value="Unassembled WGS sequence"/>
</dbReference>
<evidence type="ECO:0000313" key="3">
    <source>
        <dbReference type="Proteomes" id="UP000736335"/>
    </source>
</evidence>
<comment type="caution">
    <text evidence="2">The sequence shown here is derived from an EMBL/GenBank/DDBJ whole genome shotgun (WGS) entry which is preliminary data.</text>
</comment>
<dbReference type="OrthoDB" id="10440873at2759"/>
<feature type="region of interest" description="Disordered" evidence="1">
    <location>
        <begin position="1"/>
        <end position="63"/>
    </location>
</feature>
<gene>
    <name evidence="2" type="ORF">BJ322DRAFT_679744</name>
</gene>
<name>A0A9P6HID5_9AGAM</name>
<reference evidence="2" key="2">
    <citation type="submission" date="2020-11" db="EMBL/GenBank/DDBJ databases">
        <authorList>
            <consortium name="DOE Joint Genome Institute"/>
            <person name="Kuo A."/>
            <person name="Miyauchi S."/>
            <person name="Kiss E."/>
            <person name="Drula E."/>
            <person name="Kohler A."/>
            <person name="Sanchez-Garcia M."/>
            <person name="Andreopoulos B."/>
            <person name="Barry K.W."/>
            <person name="Bonito G."/>
            <person name="Buee M."/>
            <person name="Carver A."/>
            <person name="Chen C."/>
            <person name="Cichocki N."/>
            <person name="Clum A."/>
            <person name="Culley D."/>
            <person name="Crous P.W."/>
            <person name="Fauchery L."/>
            <person name="Girlanda M."/>
            <person name="Hayes R."/>
            <person name="Keri Z."/>
            <person name="Labutti K."/>
            <person name="Lipzen A."/>
            <person name="Lombard V."/>
            <person name="Magnuson J."/>
            <person name="Maillard F."/>
            <person name="Morin E."/>
            <person name="Murat C."/>
            <person name="Nolan M."/>
            <person name="Ohm R."/>
            <person name="Pangilinan J."/>
            <person name="Pereira M."/>
            <person name="Perotto S."/>
            <person name="Peter M."/>
            <person name="Riley R."/>
            <person name="Sitrit Y."/>
            <person name="Stielow B."/>
            <person name="Szollosi G."/>
            <person name="Zifcakova L."/>
            <person name="Stursova M."/>
            <person name="Spatafora J.W."/>
            <person name="Tedersoo L."/>
            <person name="Vaario L.-M."/>
            <person name="Yamada A."/>
            <person name="Yan M."/>
            <person name="Wang P."/>
            <person name="Xu J."/>
            <person name="Bruns T."/>
            <person name="Baldrian P."/>
            <person name="Vilgalys R."/>
            <person name="Henrissat B."/>
            <person name="Grigoriev I.V."/>
            <person name="Hibbett D."/>
            <person name="Nagy L.G."/>
            <person name="Martin F.M."/>
        </authorList>
    </citation>
    <scope>NUCLEOTIDE SEQUENCE</scope>
    <source>
        <strain evidence="2">UH-Tt-Lm1</strain>
    </source>
</reference>
<proteinExistence type="predicted"/>